<dbReference type="EMBL" id="JAYKXN010000001">
    <property type="protein sequence ID" value="KAK7318942.1"/>
    <property type="molecule type" value="Genomic_DNA"/>
</dbReference>
<dbReference type="Gene3D" id="2.30.240.10">
    <property type="entry name" value="At5g01610-like"/>
    <property type="match status" value="1"/>
</dbReference>
<dbReference type="PANTHER" id="PTHR31676">
    <property type="entry name" value="T31J12.3 PROTEIN-RELATED"/>
    <property type="match status" value="1"/>
</dbReference>
<keyword evidence="2" id="KW-1185">Reference proteome</keyword>
<evidence type="ECO:0000313" key="2">
    <source>
        <dbReference type="Proteomes" id="UP001359559"/>
    </source>
</evidence>
<dbReference type="InterPro" id="IPR036758">
    <property type="entry name" value="At5g01610-like"/>
</dbReference>
<gene>
    <name evidence="1" type="ORF">RJT34_03651</name>
</gene>
<dbReference type="SUPFAM" id="SSF141562">
    <property type="entry name" value="At5g01610-like"/>
    <property type="match status" value="1"/>
</dbReference>
<accession>A0AAN9KK67</accession>
<proteinExistence type="predicted"/>
<organism evidence="1 2">
    <name type="scientific">Clitoria ternatea</name>
    <name type="common">Butterfly pea</name>
    <dbReference type="NCBI Taxonomy" id="43366"/>
    <lineage>
        <taxon>Eukaryota</taxon>
        <taxon>Viridiplantae</taxon>
        <taxon>Streptophyta</taxon>
        <taxon>Embryophyta</taxon>
        <taxon>Tracheophyta</taxon>
        <taxon>Spermatophyta</taxon>
        <taxon>Magnoliopsida</taxon>
        <taxon>eudicotyledons</taxon>
        <taxon>Gunneridae</taxon>
        <taxon>Pentapetalae</taxon>
        <taxon>rosids</taxon>
        <taxon>fabids</taxon>
        <taxon>Fabales</taxon>
        <taxon>Fabaceae</taxon>
        <taxon>Papilionoideae</taxon>
        <taxon>50 kb inversion clade</taxon>
        <taxon>NPAAA clade</taxon>
        <taxon>indigoferoid/millettioid clade</taxon>
        <taxon>Phaseoleae</taxon>
        <taxon>Clitoria</taxon>
    </lineage>
</organism>
<dbReference type="Pfam" id="PF04398">
    <property type="entry name" value="DUF538"/>
    <property type="match status" value="1"/>
</dbReference>
<protein>
    <submittedName>
        <fullName evidence="1">Uncharacterized protein</fullName>
    </submittedName>
</protein>
<dbReference type="PANTHER" id="PTHR31676:SF71">
    <property type="entry name" value="EXPRESSED PROTEIN"/>
    <property type="match status" value="1"/>
</dbReference>
<dbReference type="InterPro" id="IPR007493">
    <property type="entry name" value="DUF538"/>
</dbReference>
<reference evidence="1 2" key="1">
    <citation type="submission" date="2024-01" db="EMBL/GenBank/DDBJ databases">
        <title>The genomes of 5 underutilized Papilionoideae crops provide insights into root nodulation and disease resistance.</title>
        <authorList>
            <person name="Yuan L."/>
        </authorList>
    </citation>
    <scope>NUCLEOTIDE SEQUENCE [LARGE SCALE GENOMIC DNA]</scope>
    <source>
        <strain evidence="1">LY-2023</strain>
        <tissue evidence="1">Leaf</tissue>
    </source>
</reference>
<dbReference type="Proteomes" id="UP001359559">
    <property type="component" value="Unassembled WGS sequence"/>
</dbReference>
<dbReference type="AlphaFoldDB" id="A0AAN9KK67"/>
<name>A0AAN9KK67_CLITE</name>
<comment type="caution">
    <text evidence="1">The sequence shown here is derived from an EMBL/GenBank/DDBJ whole genome shotgun (WGS) entry which is preliminary data.</text>
</comment>
<sequence length="214" mass="24243">METFACKLVHQSWSYDSGGFPKRDKKNTKQSTVSNIQRSVEEIAMATRKPLVLVTAIFTLFSAAVCTAEESVYDVLPKYGLPRGLLPDTVTDYTLSDDGRFVVVLEKECYVHFEYVVYYDKKITGKLSYGSITELQGIQVQRLFLWFNVDEIRVDLPPSDNIYFKVGIINKKLDVDQFKTVHSCRKSLFSPSPCHSAGIQLPAPVEEIPMLLTE</sequence>
<evidence type="ECO:0000313" key="1">
    <source>
        <dbReference type="EMBL" id="KAK7318942.1"/>
    </source>
</evidence>